<keyword evidence="3 5" id="KW-1133">Transmembrane helix</keyword>
<feature type="transmembrane region" description="Helical" evidence="5">
    <location>
        <begin position="258"/>
        <end position="282"/>
    </location>
</feature>
<feature type="transmembrane region" description="Helical" evidence="5">
    <location>
        <begin position="6"/>
        <end position="29"/>
    </location>
</feature>
<evidence type="ECO:0000313" key="6">
    <source>
        <dbReference type="EMBL" id="CAA0109300.1"/>
    </source>
</evidence>
<dbReference type="Proteomes" id="UP000434580">
    <property type="component" value="Unassembled WGS sequence"/>
</dbReference>
<evidence type="ECO:0000256" key="1">
    <source>
        <dbReference type="ARBA" id="ARBA00004141"/>
    </source>
</evidence>
<evidence type="ECO:0000256" key="3">
    <source>
        <dbReference type="ARBA" id="ARBA00022989"/>
    </source>
</evidence>
<keyword evidence="2 5" id="KW-0812">Transmembrane</keyword>
<dbReference type="Pfam" id="PF01758">
    <property type="entry name" value="SBF"/>
    <property type="match status" value="1"/>
</dbReference>
<dbReference type="GO" id="GO:0016020">
    <property type="term" value="C:membrane"/>
    <property type="evidence" value="ECO:0007669"/>
    <property type="project" value="UniProtKB-SubCell"/>
</dbReference>
<feature type="transmembrane region" description="Helical" evidence="5">
    <location>
        <begin position="232"/>
        <end position="252"/>
    </location>
</feature>
<evidence type="ECO:0000256" key="2">
    <source>
        <dbReference type="ARBA" id="ARBA00022692"/>
    </source>
</evidence>
<keyword evidence="4 5" id="KW-0472">Membrane</keyword>
<dbReference type="InterPro" id="IPR004710">
    <property type="entry name" value="Bilac:Na_transpt"/>
</dbReference>
<feature type="transmembrane region" description="Helical" evidence="5">
    <location>
        <begin position="70"/>
        <end position="90"/>
    </location>
</feature>
<organism evidence="6 7">
    <name type="scientific">BD1-7 clade bacterium</name>
    <dbReference type="NCBI Taxonomy" id="2029982"/>
    <lineage>
        <taxon>Bacteria</taxon>
        <taxon>Pseudomonadati</taxon>
        <taxon>Pseudomonadota</taxon>
        <taxon>Gammaproteobacteria</taxon>
        <taxon>Cellvibrionales</taxon>
        <taxon>Spongiibacteraceae</taxon>
        <taxon>BD1-7 clade</taxon>
    </lineage>
</organism>
<protein>
    <submittedName>
        <fullName evidence="6">Pantothenates transporter PanS</fullName>
    </submittedName>
</protein>
<evidence type="ECO:0000256" key="5">
    <source>
        <dbReference type="SAM" id="Phobius"/>
    </source>
</evidence>
<evidence type="ECO:0000313" key="7">
    <source>
        <dbReference type="Proteomes" id="UP000434580"/>
    </source>
</evidence>
<name>A0A5S9Q6B1_9GAMM</name>
<dbReference type="PANTHER" id="PTHR10361:SF24">
    <property type="entry name" value="P3 PROTEIN"/>
    <property type="match status" value="1"/>
</dbReference>
<reference evidence="6 7" key="1">
    <citation type="submission" date="2019-11" db="EMBL/GenBank/DDBJ databases">
        <authorList>
            <person name="Holert J."/>
        </authorList>
    </citation>
    <scope>NUCLEOTIDE SEQUENCE [LARGE SCALE GENOMIC DNA]</scope>
    <source>
        <strain evidence="6">BC5_2</strain>
    </source>
</reference>
<dbReference type="InterPro" id="IPR002657">
    <property type="entry name" value="BilAc:Na_symport/Acr3"/>
</dbReference>
<dbReference type="EMBL" id="CACSII010000016">
    <property type="protein sequence ID" value="CAA0109300.1"/>
    <property type="molecule type" value="Genomic_DNA"/>
</dbReference>
<sequence length="299" mass="31631">MSASDAAVTYFLPFSLAMITLAMGLGLKLGDFKALWQKPKAAMIGITGQILLLPGLAFSIAWALELPAEFAVGLVLVSACPGGAHSNLFTNLAKGDVALSISLTAISGLICIVSIPAYVYLSTVTFTNSSEVIQLPITHTVLQLLLIVIVPLIVGMFIKHRWEKPAIIAEKIVKGLAVLLLALIIVGAVAKGWDNVLKYAAEVGAAIILLNVLAMSMGALLAKIGRLPGQQIAAITMEVGVQNTTLAFGIAMSLLDNFMIAIPAMIYALWVYIAAFSSVLMSRRLLKEAEWRAEAAEAG</sequence>
<dbReference type="PANTHER" id="PTHR10361">
    <property type="entry name" value="SODIUM-BILE ACID COTRANSPORTER"/>
    <property type="match status" value="1"/>
</dbReference>
<proteinExistence type="predicted"/>
<dbReference type="InterPro" id="IPR038770">
    <property type="entry name" value="Na+/solute_symporter_sf"/>
</dbReference>
<accession>A0A5S9Q6B1</accession>
<comment type="subcellular location">
    <subcellularLocation>
        <location evidence="1">Membrane</location>
        <topology evidence="1">Multi-pass membrane protein</topology>
    </subcellularLocation>
</comment>
<feature type="transmembrane region" description="Helical" evidence="5">
    <location>
        <begin position="172"/>
        <end position="193"/>
    </location>
</feature>
<gene>
    <name evidence="6" type="primary">panS_1</name>
    <name evidence="6" type="ORF">DPBNPPHM_01272</name>
</gene>
<feature type="transmembrane region" description="Helical" evidence="5">
    <location>
        <begin position="199"/>
        <end position="220"/>
    </location>
</feature>
<dbReference type="OrthoDB" id="9806785at2"/>
<evidence type="ECO:0000256" key="4">
    <source>
        <dbReference type="ARBA" id="ARBA00023136"/>
    </source>
</evidence>
<feature type="transmembrane region" description="Helical" evidence="5">
    <location>
        <begin position="41"/>
        <end position="64"/>
    </location>
</feature>
<feature type="transmembrane region" description="Helical" evidence="5">
    <location>
        <begin position="97"/>
        <end position="121"/>
    </location>
</feature>
<dbReference type="AlphaFoldDB" id="A0A5S9Q6B1"/>
<feature type="transmembrane region" description="Helical" evidence="5">
    <location>
        <begin position="141"/>
        <end position="160"/>
    </location>
</feature>
<dbReference type="Gene3D" id="1.20.1530.20">
    <property type="match status" value="1"/>
</dbReference>